<feature type="region of interest" description="Disordered" evidence="1">
    <location>
        <begin position="28"/>
        <end position="58"/>
    </location>
</feature>
<keyword evidence="3" id="KW-1185">Reference proteome</keyword>
<accession>A0ABU2EGW7</accession>
<dbReference type="RefSeq" id="WP_310839542.1">
    <property type="nucleotide sequence ID" value="NZ_JAVLSJ010000001.1"/>
</dbReference>
<gene>
    <name evidence="2" type="ORF">RI048_02730</name>
</gene>
<reference evidence="2" key="1">
    <citation type="submission" date="2023-09" db="EMBL/GenBank/DDBJ databases">
        <title>Description of first Herbaspirillum huttiense subsp. nephrolepsisexaltata and Herbaspirillum huttiense subsp. lycopersicon.</title>
        <authorList>
            <person name="Poudel M."/>
            <person name="Sharma A."/>
            <person name="Goss E."/>
            <person name="Tapia J.H."/>
            <person name="Harmon C.M."/>
            <person name="Jones J.B."/>
        </authorList>
    </citation>
    <scope>NUCLEOTIDE SEQUENCE</scope>
    <source>
        <strain evidence="2">SE1</strain>
    </source>
</reference>
<evidence type="ECO:0000313" key="2">
    <source>
        <dbReference type="EMBL" id="MDR9847122.1"/>
    </source>
</evidence>
<protein>
    <submittedName>
        <fullName evidence="2">Uncharacterized protein</fullName>
    </submittedName>
</protein>
<comment type="caution">
    <text evidence="2">The sequence shown here is derived from an EMBL/GenBank/DDBJ whole genome shotgun (WGS) entry which is preliminary data.</text>
</comment>
<organism evidence="2 3">
    <name type="scientific">Herbaspirillum huttiense subsp. lycopersici</name>
    <dbReference type="NCBI Taxonomy" id="3074428"/>
    <lineage>
        <taxon>Bacteria</taxon>
        <taxon>Pseudomonadati</taxon>
        <taxon>Pseudomonadota</taxon>
        <taxon>Betaproteobacteria</taxon>
        <taxon>Burkholderiales</taxon>
        <taxon>Oxalobacteraceae</taxon>
        <taxon>Herbaspirillum</taxon>
    </lineage>
</organism>
<dbReference type="EMBL" id="JAVLSJ010000001">
    <property type="protein sequence ID" value="MDR9847122.1"/>
    <property type="molecule type" value="Genomic_DNA"/>
</dbReference>
<name>A0ABU2EGW7_9BURK</name>
<dbReference type="Proteomes" id="UP001246576">
    <property type="component" value="Unassembled WGS sequence"/>
</dbReference>
<feature type="compositionally biased region" description="Low complexity" evidence="1">
    <location>
        <begin position="49"/>
        <end position="58"/>
    </location>
</feature>
<feature type="compositionally biased region" description="Low complexity" evidence="1">
    <location>
        <begin position="28"/>
        <end position="39"/>
    </location>
</feature>
<evidence type="ECO:0000256" key="1">
    <source>
        <dbReference type="SAM" id="MobiDB-lite"/>
    </source>
</evidence>
<feature type="compositionally biased region" description="Low complexity" evidence="1">
    <location>
        <begin position="107"/>
        <end position="120"/>
    </location>
</feature>
<proteinExistence type="predicted"/>
<sequence length="316" mass="33323">MTVQKETPIDDAELDALMAQLEAETSDVVAAPAPAAAAPAPTPTPEPEAPVTAATAPAVAPVSDVDAELDALAAELNMDAAPAATPTPAPAQAPAATAPASTDLPWEEPAAAPVTAKAEPAPQPAPVEQPAAKVEPATPAQIMPMPEPAPRRPAAAPQLQHYVDVDEFKRETAVSETRLDDCMMKQSALRATYGQFAANAEAQHSRMKLRFEVVEAALYDKHRKALLDSGEKVTEKMVENAVKLDPTWSKAKSAVIEAETIANINKSLVESLKDRRDMIIQLGADRREEGKGQARIMAQAAADRSLAERAMAAART</sequence>
<evidence type="ECO:0000313" key="3">
    <source>
        <dbReference type="Proteomes" id="UP001246576"/>
    </source>
</evidence>
<feature type="region of interest" description="Disordered" evidence="1">
    <location>
        <begin position="78"/>
        <end position="133"/>
    </location>
</feature>